<sequence length="149" mass="16086">MKLFYSIFLILLAALSLSADSAESNEIEALIVEKAKICQKETNASENDVDEMLDGAEPTTQTSKCLHSCLVKKLGVMNADNKLEPENLTKMVIDDTIKSSDGKTIKSLIKPISDACKSVTDPDECEAGVKIVDCLNAEAVKLGFKTGPF</sequence>
<dbReference type="PANTHER" id="PTHR11857">
    <property type="entry name" value="ODORANT BINDING PROTEIN-RELATED"/>
    <property type="match status" value="1"/>
</dbReference>
<evidence type="ECO:0000256" key="4">
    <source>
        <dbReference type="ARBA" id="ARBA00022729"/>
    </source>
</evidence>
<dbReference type="Gene3D" id="1.10.238.20">
    <property type="entry name" value="Pheromone/general odorant binding protein domain"/>
    <property type="match status" value="1"/>
</dbReference>
<protein>
    <submittedName>
        <fullName evidence="6">Odorant-binding protein 15</fullName>
    </submittedName>
</protein>
<dbReference type="AlphaFoldDB" id="A0A2S0X9G7"/>
<keyword evidence="3" id="KW-0964">Secreted</keyword>
<keyword evidence="4 5" id="KW-0732">Signal</keyword>
<dbReference type="GO" id="GO:0005549">
    <property type="term" value="F:odorant binding"/>
    <property type="evidence" value="ECO:0007669"/>
    <property type="project" value="InterPro"/>
</dbReference>
<dbReference type="SMART" id="SM00708">
    <property type="entry name" value="PhBP"/>
    <property type="match status" value="1"/>
</dbReference>
<gene>
    <name evidence="6" type="primary">OBP15</name>
</gene>
<proteinExistence type="evidence at transcript level"/>
<name>A0A2S0X9G7_9DIPT</name>
<dbReference type="InterPro" id="IPR006170">
    <property type="entry name" value="PBP/GOBP"/>
</dbReference>
<evidence type="ECO:0000313" key="6">
    <source>
        <dbReference type="EMBL" id="AWC08426.1"/>
    </source>
</evidence>
<feature type="signal peptide" evidence="5">
    <location>
        <begin position="1"/>
        <end position="24"/>
    </location>
</feature>
<comment type="similarity">
    <text evidence="2">Belongs to the PBP/GOBP family.</text>
</comment>
<evidence type="ECO:0000256" key="3">
    <source>
        <dbReference type="ARBA" id="ARBA00022525"/>
    </source>
</evidence>
<dbReference type="Pfam" id="PF01395">
    <property type="entry name" value="PBP_GOBP"/>
    <property type="match status" value="1"/>
</dbReference>
<organism evidence="6">
    <name type="scientific">Bradysia odoriphaga</name>
    <dbReference type="NCBI Taxonomy" id="1564500"/>
    <lineage>
        <taxon>Eukaryota</taxon>
        <taxon>Metazoa</taxon>
        <taxon>Ecdysozoa</taxon>
        <taxon>Arthropoda</taxon>
        <taxon>Hexapoda</taxon>
        <taxon>Insecta</taxon>
        <taxon>Pterygota</taxon>
        <taxon>Neoptera</taxon>
        <taxon>Endopterygota</taxon>
        <taxon>Diptera</taxon>
        <taxon>Nematocera</taxon>
        <taxon>Sciaroidea</taxon>
        <taxon>Sciaridae</taxon>
        <taxon>Bradysia</taxon>
    </lineage>
</organism>
<dbReference type="SUPFAM" id="SSF47565">
    <property type="entry name" value="Insect pheromone/odorant-binding proteins"/>
    <property type="match status" value="1"/>
</dbReference>
<dbReference type="GO" id="GO:0007608">
    <property type="term" value="P:sensory perception of smell"/>
    <property type="evidence" value="ECO:0007669"/>
    <property type="project" value="TreeGrafter"/>
</dbReference>
<evidence type="ECO:0000256" key="1">
    <source>
        <dbReference type="ARBA" id="ARBA00004613"/>
    </source>
</evidence>
<evidence type="ECO:0000256" key="2">
    <source>
        <dbReference type="ARBA" id="ARBA00008098"/>
    </source>
</evidence>
<dbReference type="GO" id="GO:0005615">
    <property type="term" value="C:extracellular space"/>
    <property type="evidence" value="ECO:0007669"/>
    <property type="project" value="TreeGrafter"/>
</dbReference>
<comment type="subcellular location">
    <subcellularLocation>
        <location evidence="1">Secreted</location>
    </subcellularLocation>
</comment>
<feature type="chain" id="PRO_5015602356" evidence="5">
    <location>
        <begin position="25"/>
        <end position="149"/>
    </location>
</feature>
<dbReference type="CDD" id="cd23992">
    <property type="entry name" value="PBP_GOBP"/>
    <property type="match status" value="1"/>
</dbReference>
<dbReference type="InterPro" id="IPR036728">
    <property type="entry name" value="PBP_GOBP_sf"/>
</dbReference>
<reference evidence="6" key="1">
    <citation type="journal article" date="2018" name="Front. Physiol.">
        <title>Sex- and Tissue-Specific Expression Profiles of Odorant Binding Protein and Chemosensory Protein Genes in Bradysia odoriphaga (Diptera: Sciaridae).</title>
        <authorList>
            <person name="Zhao Y."/>
            <person name="Ding J."/>
            <person name="Zhang Z."/>
            <person name="Liu F."/>
            <person name="Zhou C."/>
            <person name="Mu W."/>
        </authorList>
    </citation>
    <scope>NUCLEOTIDE SEQUENCE</scope>
</reference>
<dbReference type="EMBL" id="MG544135">
    <property type="protein sequence ID" value="AWC08426.1"/>
    <property type="molecule type" value="mRNA"/>
</dbReference>
<dbReference type="PANTHER" id="PTHR11857:SF42">
    <property type="entry name" value="GENERAL ODORANT-BINDING PROTEIN 19D-RELATED"/>
    <property type="match status" value="1"/>
</dbReference>
<evidence type="ECO:0000256" key="5">
    <source>
        <dbReference type="SAM" id="SignalP"/>
    </source>
</evidence>
<accession>A0A2S0X9G7</accession>